<dbReference type="RefSeq" id="WP_229698717.1">
    <property type="nucleotide sequence ID" value="NZ_BMMS01000023.1"/>
</dbReference>
<dbReference type="AlphaFoldDB" id="A0A918E0G8"/>
<organism evidence="1 2">
    <name type="scientific">Wenjunlia tyrosinilytica</name>
    <dbReference type="NCBI Taxonomy" id="1544741"/>
    <lineage>
        <taxon>Bacteria</taxon>
        <taxon>Bacillati</taxon>
        <taxon>Actinomycetota</taxon>
        <taxon>Actinomycetes</taxon>
        <taxon>Kitasatosporales</taxon>
        <taxon>Streptomycetaceae</taxon>
        <taxon>Wenjunlia</taxon>
    </lineage>
</organism>
<dbReference type="EMBL" id="BMMS01000023">
    <property type="protein sequence ID" value="GGO94538.1"/>
    <property type="molecule type" value="Genomic_DNA"/>
</dbReference>
<proteinExistence type="predicted"/>
<sequence length="96" mass="10488">MGDWRRIEDHGAYDLLVLDCAGQGKDNDAADPARLLESGGAVVIDDFAPGTTWPPHFNGARDLPRLHWVEHPDLHTTELRLAPDLSVVVGTRLPVA</sequence>
<evidence type="ECO:0000313" key="1">
    <source>
        <dbReference type="EMBL" id="GGO94538.1"/>
    </source>
</evidence>
<name>A0A918E0G8_9ACTN</name>
<keyword evidence="2" id="KW-1185">Reference proteome</keyword>
<gene>
    <name evidence="1" type="ORF">GCM10012280_49680</name>
</gene>
<evidence type="ECO:0000313" key="2">
    <source>
        <dbReference type="Proteomes" id="UP000641932"/>
    </source>
</evidence>
<dbReference type="Proteomes" id="UP000641932">
    <property type="component" value="Unassembled WGS sequence"/>
</dbReference>
<reference evidence="1" key="1">
    <citation type="journal article" date="2014" name="Int. J. Syst. Evol. Microbiol.">
        <title>Complete genome sequence of Corynebacterium casei LMG S-19264T (=DSM 44701T), isolated from a smear-ripened cheese.</title>
        <authorList>
            <consortium name="US DOE Joint Genome Institute (JGI-PGF)"/>
            <person name="Walter F."/>
            <person name="Albersmeier A."/>
            <person name="Kalinowski J."/>
            <person name="Ruckert C."/>
        </authorList>
    </citation>
    <scope>NUCLEOTIDE SEQUENCE</scope>
    <source>
        <strain evidence="1">CGMCC 4.7201</strain>
    </source>
</reference>
<accession>A0A918E0G8</accession>
<reference evidence="1" key="2">
    <citation type="submission" date="2020-09" db="EMBL/GenBank/DDBJ databases">
        <authorList>
            <person name="Sun Q."/>
            <person name="Zhou Y."/>
        </authorList>
    </citation>
    <scope>NUCLEOTIDE SEQUENCE</scope>
    <source>
        <strain evidence="1">CGMCC 4.7201</strain>
    </source>
</reference>
<comment type="caution">
    <text evidence="1">The sequence shown here is derived from an EMBL/GenBank/DDBJ whole genome shotgun (WGS) entry which is preliminary data.</text>
</comment>
<protein>
    <submittedName>
        <fullName evidence="1">Uncharacterized protein</fullName>
    </submittedName>
</protein>